<feature type="compositionally biased region" description="Polar residues" evidence="1">
    <location>
        <begin position="141"/>
        <end position="159"/>
    </location>
</feature>
<protein>
    <submittedName>
        <fullName evidence="2">Uncharacterized protein</fullName>
    </submittedName>
</protein>
<accession>A0ABW0NI89</accession>
<evidence type="ECO:0000313" key="2">
    <source>
        <dbReference type="EMBL" id="MFC5500360.1"/>
    </source>
</evidence>
<dbReference type="RefSeq" id="WP_376852612.1">
    <property type="nucleotide sequence ID" value="NZ_JBHSMF010000015.1"/>
</dbReference>
<feature type="region of interest" description="Disordered" evidence="1">
    <location>
        <begin position="137"/>
        <end position="159"/>
    </location>
</feature>
<dbReference type="EMBL" id="JBHSMF010000015">
    <property type="protein sequence ID" value="MFC5500360.1"/>
    <property type="molecule type" value="Genomic_DNA"/>
</dbReference>
<sequence length="159" mass="17711">METQILYAAEAEQLSLEKQLAKLDSEYKAKRKPILERLEAVKMLRLAYGIDYRVGRQPEMFESGAHPEQAIPTPRENSHKARVLSAAMALLADGVSMKTPLLLEKMEARGIEFQAKDKQGNLSVILSKDPRFVSDRRTGWSLAQKNQQDAATSAGSLPT</sequence>
<reference evidence="3" key="1">
    <citation type="journal article" date="2019" name="Int. J. Syst. Evol. Microbiol.">
        <title>The Global Catalogue of Microorganisms (GCM) 10K type strain sequencing project: providing services to taxonomists for standard genome sequencing and annotation.</title>
        <authorList>
            <consortium name="The Broad Institute Genomics Platform"/>
            <consortium name="The Broad Institute Genome Sequencing Center for Infectious Disease"/>
            <person name="Wu L."/>
            <person name="Ma J."/>
        </authorList>
    </citation>
    <scope>NUCLEOTIDE SEQUENCE [LARGE SCALE GENOMIC DNA]</scope>
    <source>
        <strain evidence="3">CCUG 57401</strain>
    </source>
</reference>
<proteinExistence type="predicted"/>
<evidence type="ECO:0000256" key="1">
    <source>
        <dbReference type="SAM" id="MobiDB-lite"/>
    </source>
</evidence>
<evidence type="ECO:0000313" key="3">
    <source>
        <dbReference type="Proteomes" id="UP001596037"/>
    </source>
</evidence>
<gene>
    <name evidence="2" type="ORF">ACFPOE_22650</name>
</gene>
<comment type="caution">
    <text evidence="2">The sequence shown here is derived from an EMBL/GenBank/DDBJ whole genome shotgun (WGS) entry which is preliminary data.</text>
</comment>
<dbReference type="Proteomes" id="UP001596037">
    <property type="component" value="Unassembled WGS sequence"/>
</dbReference>
<keyword evidence="3" id="KW-1185">Reference proteome</keyword>
<name>A0ABW0NI89_9BURK</name>
<organism evidence="2 3">
    <name type="scientific">Caenimonas terrae</name>
    <dbReference type="NCBI Taxonomy" id="696074"/>
    <lineage>
        <taxon>Bacteria</taxon>
        <taxon>Pseudomonadati</taxon>
        <taxon>Pseudomonadota</taxon>
        <taxon>Betaproteobacteria</taxon>
        <taxon>Burkholderiales</taxon>
        <taxon>Comamonadaceae</taxon>
        <taxon>Caenimonas</taxon>
    </lineage>
</organism>